<comment type="caution">
    <text evidence="2">The sequence shown here is derived from an EMBL/GenBank/DDBJ whole genome shotgun (WGS) entry which is preliminary data.</text>
</comment>
<evidence type="ECO:0000313" key="3">
    <source>
        <dbReference type="Proteomes" id="UP000632125"/>
    </source>
</evidence>
<dbReference type="PIRSF" id="PIRSF021700">
    <property type="entry name" value="3_dmu_93_MTrfase"/>
    <property type="match status" value="1"/>
</dbReference>
<organism evidence="2 3">
    <name type="scientific">Paenibacillus arenilitoris</name>
    <dbReference type="NCBI Taxonomy" id="2772299"/>
    <lineage>
        <taxon>Bacteria</taxon>
        <taxon>Bacillati</taxon>
        <taxon>Bacillota</taxon>
        <taxon>Bacilli</taxon>
        <taxon>Bacillales</taxon>
        <taxon>Paenibacillaceae</taxon>
        <taxon>Paenibacillus</taxon>
    </lineage>
</organism>
<dbReference type="PANTHER" id="PTHR33990:SF2">
    <property type="entry name" value="PHNB-LIKE DOMAIN-CONTAINING PROTEIN"/>
    <property type="match status" value="1"/>
</dbReference>
<dbReference type="EMBL" id="JACXIY010000019">
    <property type="protein sequence ID" value="MBD2870314.1"/>
    <property type="molecule type" value="Genomic_DNA"/>
</dbReference>
<dbReference type="PANTHER" id="PTHR33990">
    <property type="entry name" value="PROTEIN YJDN-RELATED"/>
    <property type="match status" value="1"/>
</dbReference>
<dbReference type="InterPro" id="IPR028973">
    <property type="entry name" value="PhnB-like"/>
</dbReference>
<dbReference type="Pfam" id="PF06983">
    <property type="entry name" value="3-dmu-9_3-mt"/>
    <property type="match status" value="1"/>
</dbReference>
<name>A0A927CLM8_9BACL</name>
<dbReference type="InterPro" id="IPR029068">
    <property type="entry name" value="Glyas_Bleomycin-R_OHBP_Dase"/>
</dbReference>
<dbReference type="SUPFAM" id="SSF54593">
    <property type="entry name" value="Glyoxalase/Bleomycin resistance protein/Dihydroxybiphenyl dioxygenase"/>
    <property type="match status" value="1"/>
</dbReference>
<dbReference type="Proteomes" id="UP000632125">
    <property type="component" value="Unassembled WGS sequence"/>
</dbReference>
<dbReference type="Gene3D" id="3.10.180.10">
    <property type="entry name" value="2,3-Dihydroxybiphenyl 1,2-Dioxygenase, domain 1"/>
    <property type="match status" value="1"/>
</dbReference>
<protein>
    <submittedName>
        <fullName evidence="2">VOC family protein</fullName>
    </submittedName>
</protein>
<gene>
    <name evidence="2" type="ORF">IDH41_17175</name>
</gene>
<proteinExistence type="predicted"/>
<accession>A0A927CLM8</accession>
<dbReference type="InterPro" id="IPR009725">
    <property type="entry name" value="3_dmu_93_MTrfase"/>
</dbReference>
<dbReference type="CDD" id="cd06588">
    <property type="entry name" value="PhnB_like"/>
    <property type="match status" value="1"/>
</dbReference>
<dbReference type="RefSeq" id="WP_190863139.1">
    <property type="nucleotide sequence ID" value="NZ_JACXIY010000019.1"/>
</dbReference>
<reference evidence="2" key="1">
    <citation type="submission" date="2020-09" db="EMBL/GenBank/DDBJ databases">
        <title>A novel bacterium of genus Paenibacillus, isolated from South China Sea.</title>
        <authorList>
            <person name="Huang H."/>
            <person name="Mo K."/>
            <person name="Hu Y."/>
        </authorList>
    </citation>
    <scope>NUCLEOTIDE SEQUENCE</scope>
    <source>
        <strain evidence="2">IB182493</strain>
    </source>
</reference>
<keyword evidence="3" id="KW-1185">Reference proteome</keyword>
<evidence type="ECO:0000313" key="2">
    <source>
        <dbReference type="EMBL" id="MBD2870314.1"/>
    </source>
</evidence>
<feature type="domain" description="PhnB-like" evidence="1">
    <location>
        <begin position="6"/>
        <end position="126"/>
    </location>
</feature>
<sequence length="167" mass="19152">MAAKIQKITPNLWFDREAEEAANYYASIFENSEIGRVTRYGKEKNEHHDFSEGDVMTVEFFLDGQSFVALNGGPHFRFTEAISFIVHCETQEELDHYWEKLSEGGDERAQVCGWLKDKFGVSWQIIPANLTELITDPDREKAGRVMEALLATKSKIDIASLLRAYER</sequence>
<evidence type="ECO:0000259" key="1">
    <source>
        <dbReference type="Pfam" id="PF06983"/>
    </source>
</evidence>
<dbReference type="AlphaFoldDB" id="A0A927CLM8"/>